<dbReference type="SFLD" id="SFLDS00003">
    <property type="entry name" value="Haloacid_Dehalogenase"/>
    <property type="match status" value="1"/>
</dbReference>
<comment type="catalytic activity">
    <reaction evidence="21">
        <text>Mn(2+)(in) + ATP + H2O = Mn(2+)(out) + ADP + phosphate + H(+)</text>
        <dbReference type="Rhea" id="RHEA:66820"/>
        <dbReference type="ChEBI" id="CHEBI:15377"/>
        <dbReference type="ChEBI" id="CHEBI:15378"/>
        <dbReference type="ChEBI" id="CHEBI:29035"/>
        <dbReference type="ChEBI" id="CHEBI:30616"/>
        <dbReference type="ChEBI" id="CHEBI:43474"/>
        <dbReference type="ChEBI" id="CHEBI:456216"/>
    </reaction>
    <physiologicalReaction direction="left-to-right" evidence="21">
        <dbReference type="Rhea" id="RHEA:66821"/>
    </physiologicalReaction>
</comment>
<keyword evidence="18" id="KW-0406">Ion transport</keyword>
<keyword evidence="14" id="KW-0460">Magnesium</keyword>
<keyword evidence="6" id="KW-1003">Cell membrane</keyword>
<dbReference type="InterPro" id="IPR044492">
    <property type="entry name" value="P_typ_ATPase_HD_dom"/>
</dbReference>
<dbReference type="Gene3D" id="3.40.1110.10">
    <property type="entry name" value="Calcium-transporting ATPase, cytoplasmic domain N"/>
    <property type="match status" value="1"/>
</dbReference>
<evidence type="ECO:0000256" key="11">
    <source>
        <dbReference type="ARBA" id="ARBA00022741"/>
    </source>
</evidence>
<dbReference type="NCBIfam" id="TIGR01522">
    <property type="entry name" value="ATPase-IIA2_Ca"/>
    <property type="match status" value="1"/>
</dbReference>
<evidence type="ECO:0000256" key="16">
    <source>
        <dbReference type="ARBA" id="ARBA00022989"/>
    </source>
</evidence>
<dbReference type="InterPro" id="IPR023299">
    <property type="entry name" value="ATPase_P-typ_cyto_dom_N"/>
</dbReference>
<evidence type="ECO:0000313" key="29">
    <source>
        <dbReference type="EMBL" id="NXX88591.1"/>
    </source>
</evidence>
<dbReference type="GO" id="GO:0016323">
    <property type="term" value="C:basolateral plasma membrane"/>
    <property type="evidence" value="ECO:0007669"/>
    <property type="project" value="UniProtKB-SubCell"/>
</dbReference>
<dbReference type="PROSITE" id="PS00154">
    <property type="entry name" value="ATPASE_E1_E2"/>
    <property type="match status" value="1"/>
</dbReference>
<organism evidence="29 30">
    <name type="scientific">Centropus bengalensis</name>
    <name type="common">lesser coucal</name>
    <dbReference type="NCBI Taxonomy" id="1463675"/>
    <lineage>
        <taxon>Eukaryota</taxon>
        <taxon>Metazoa</taxon>
        <taxon>Chordata</taxon>
        <taxon>Craniata</taxon>
        <taxon>Vertebrata</taxon>
        <taxon>Euteleostomi</taxon>
        <taxon>Archelosauria</taxon>
        <taxon>Archosauria</taxon>
        <taxon>Dinosauria</taxon>
        <taxon>Saurischia</taxon>
        <taxon>Theropoda</taxon>
        <taxon>Coelurosauria</taxon>
        <taxon>Aves</taxon>
        <taxon>Neognathae</taxon>
        <taxon>Neoaves</taxon>
        <taxon>Otidimorphae</taxon>
        <taxon>Cuculiformes</taxon>
        <taxon>Centropidae</taxon>
        <taxon>Centropus</taxon>
    </lineage>
</organism>
<dbReference type="Pfam" id="PF00690">
    <property type="entry name" value="Cation_ATPase_N"/>
    <property type="match status" value="1"/>
</dbReference>
<evidence type="ECO:0000256" key="27">
    <source>
        <dbReference type="SAM" id="Phobius"/>
    </source>
</evidence>
<evidence type="ECO:0000256" key="14">
    <source>
        <dbReference type="ARBA" id="ARBA00022842"/>
    </source>
</evidence>
<gene>
    <name evidence="29" type="primary">Atp2c2</name>
    <name evidence="29" type="ORF">CENBEN_R12859</name>
</gene>
<evidence type="ECO:0000256" key="18">
    <source>
        <dbReference type="ARBA" id="ARBA00023065"/>
    </source>
</evidence>
<feature type="transmembrane region" description="Helical" evidence="27">
    <location>
        <begin position="263"/>
        <end position="282"/>
    </location>
</feature>
<dbReference type="EMBL" id="WBNK01000046">
    <property type="protein sequence ID" value="NXX88591.1"/>
    <property type="molecule type" value="Genomic_DNA"/>
</dbReference>
<dbReference type="SMART" id="SM00831">
    <property type="entry name" value="Cation_ATPase_N"/>
    <property type="match status" value="1"/>
</dbReference>
<dbReference type="Gene3D" id="1.20.1110.10">
    <property type="entry name" value="Calcium-transporting ATPase, transmembrane domain"/>
    <property type="match status" value="1"/>
</dbReference>
<evidence type="ECO:0000256" key="6">
    <source>
        <dbReference type="ARBA" id="ARBA00022475"/>
    </source>
</evidence>
<keyword evidence="8" id="KW-0109">Calcium transport</keyword>
<evidence type="ECO:0000256" key="21">
    <source>
        <dbReference type="ARBA" id="ARBA00047330"/>
    </source>
</evidence>
<dbReference type="GO" id="GO:0016887">
    <property type="term" value="F:ATP hydrolysis activity"/>
    <property type="evidence" value="ECO:0007669"/>
    <property type="project" value="InterPro"/>
</dbReference>
<dbReference type="GO" id="GO:0005524">
    <property type="term" value="F:ATP binding"/>
    <property type="evidence" value="ECO:0007669"/>
    <property type="project" value="UniProtKB-KW"/>
</dbReference>
<evidence type="ECO:0000256" key="10">
    <source>
        <dbReference type="ARBA" id="ARBA00022723"/>
    </source>
</evidence>
<dbReference type="SUPFAM" id="SSF81665">
    <property type="entry name" value="Calcium ATPase, transmembrane domain M"/>
    <property type="match status" value="1"/>
</dbReference>
<dbReference type="PRINTS" id="PR00119">
    <property type="entry name" value="CATATPASE"/>
</dbReference>
<dbReference type="Pfam" id="PF13246">
    <property type="entry name" value="Cation_ATPase"/>
    <property type="match status" value="1"/>
</dbReference>
<dbReference type="SUPFAM" id="SSF56784">
    <property type="entry name" value="HAD-like"/>
    <property type="match status" value="1"/>
</dbReference>
<keyword evidence="30" id="KW-1185">Reference proteome</keyword>
<dbReference type="InterPro" id="IPR006413">
    <property type="entry name" value="P-type_ATPase_IIA_PMR1"/>
</dbReference>
<keyword evidence="13" id="KW-0067">ATP-binding</keyword>
<dbReference type="InterPro" id="IPR004014">
    <property type="entry name" value="ATPase_P-typ_cation-transptr_N"/>
</dbReference>
<evidence type="ECO:0000313" key="30">
    <source>
        <dbReference type="Proteomes" id="UP000632886"/>
    </source>
</evidence>
<keyword evidence="16 27" id="KW-1133">Transmembrane helix</keyword>
<keyword evidence="7" id="KW-0597">Phosphoprotein</keyword>
<dbReference type="GO" id="GO:0046872">
    <property type="term" value="F:metal ion binding"/>
    <property type="evidence" value="ECO:0007669"/>
    <property type="project" value="UniProtKB-KW"/>
</dbReference>
<dbReference type="AlphaFoldDB" id="A0A852L988"/>
<dbReference type="InterPro" id="IPR018303">
    <property type="entry name" value="ATPase_P-typ_P_site"/>
</dbReference>
<dbReference type="FunFam" id="2.70.150.10:FF:000008">
    <property type="entry name" value="Calcium-transporting ATPase"/>
    <property type="match status" value="1"/>
</dbReference>
<sequence length="905" mass="99355">EDCELKIIEQEKEVTILSPKDACKYHKEDLGKALNVDLQTGLSEFSVLQRRLKHGWNEFSVENTEPIWKKYLDQFKNPLILLLLASALVSVITKEYEDAASIAMAVLIVVTVAFIQEYRSEKSLEELNKLVPPECNCLREGKLQHLLARELVPGDIIYLSVGDKVPADLRLIEVTDLLVDESSFTGEAEPCNKTDCVLQEAGDITTLSNVVFMGTLVRYGKGKGVVIGTGENSQFGEVFKMMQAEETPKTPLQKSMDRLGKQLTLFSFGIIGLIMLIGWLQGKRLLSMFTIGVSLAVAAIPEGLPIVVTVTLVLGVLRMAKKRVIVKKLPIVETLGCCNVICSDKTGTLTANEMTVTRLVTSDGFQAEVSGVGYNGEGNVHLLPSKEILKEFSNVSVGKLVEAGCVVNNAIIRKNSVMGQPTEGALIALAMKMELADIKDIYIRKKEIPFSSEQKWMAVKCTLKNQDQEDIYFMKGAFEEVIRYCTLYNSSGISLSITPQQKAAYQQEEKRMGSSGLRVLALASGPELGKLTFLGLVGIIDPPRAGVKEAVQVLLESGVSVKMITGDALETAVAIGRQNIGLCNGKLKAMSGEELDQLSDAELSSTVKNVSIFFRTSPKHKLKIIKALQRAGAIVSMTGDGVNDAVALKSADIGIAMGQAGTDVSKEAANMILVDDDFSTVMNAIEEGKGIFYNIKNFVRFQLSTSISALSLITLSTVLNLPNPLNAMQILWINIIMDGPPAQSLGVEPVDSDTIKQPPRRITDTILSKSLILKIFMSAIIIISGTLFVFWKENPKSGITPRTTTMTFTCFVFFDLFNALTCRSQTKLIFEIGFFRNRMFLYSVLGSFLGQLAVIYVPPLQKIFQTENLRVLDLLFLTGLASSVFIVSELVKLCEQRCCQPKHRK</sequence>
<dbReference type="Pfam" id="PF00122">
    <property type="entry name" value="E1-E2_ATPase"/>
    <property type="match status" value="1"/>
</dbReference>
<feature type="domain" description="Cation-transporting P-type ATPase N-terminal" evidence="28">
    <location>
        <begin position="24"/>
        <end position="95"/>
    </location>
</feature>
<comment type="catalytic activity">
    <reaction evidence="20">
        <text>Ca(2+)(in) + ATP + H2O = Ca(2+)(out) + ADP + phosphate + H(+)</text>
        <dbReference type="Rhea" id="RHEA:18105"/>
        <dbReference type="ChEBI" id="CHEBI:15377"/>
        <dbReference type="ChEBI" id="CHEBI:15378"/>
        <dbReference type="ChEBI" id="CHEBI:29108"/>
        <dbReference type="ChEBI" id="CHEBI:30616"/>
        <dbReference type="ChEBI" id="CHEBI:43474"/>
        <dbReference type="ChEBI" id="CHEBI:456216"/>
        <dbReference type="EC" id="7.2.2.10"/>
    </reaction>
    <physiologicalReaction direction="left-to-right" evidence="20">
        <dbReference type="Rhea" id="RHEA:18106"/>
    </physiologicalReaction>
</comment>
<evidence type="ECO:0000256" key="2">
    <source>
        <dbReference type="ARBA" id="ARBA00004554"/>
    </source>
</evidence>
<dbReference type="SUPFAM" id="SSF81660">
    <property type="entry name" value="Metal cation-transporting ATPase, ATP-binding domain N"/>
    <property type="match status" value="1"/>
</dbReference>
<dbReference type="GO" id="GO:0031090">
    <property type="term" value="C:organelle membrane"/>
    <property type="evidence" value="ECO:0007669"/>
    <property type="project" value="UniProtKB-ARBA"/>
</dbReference>
<evidence type="ECO:0000256" key="3">
    <source>
        <dbReference type="ARBA" id="ARBA00005675"/>
    </source>
</evidence>
<keyword evidence="17" id="KW-0333">Golgi apparatus</keyword>
<feature type="transmembrane region" description="Helical" evidence="27">
    <location>
        <begin position="840"/>
        <end position="857"/>
    </location>
</feature>
<dbReference type="InterPro" id="IPR023214">
    <property type="entry name" value="HAD_sf"/>
</dbReference>
<name>A0A852L988_9AVES</name>
<evidence type="ECO:0000256" key="15">
    <source>
        <dbReference type="ARBA" id="ARBA00022967"/>
    </source>
</evidence>
<comment type="subunit">
    <text evidence="23">Interacts (via N-terminus) with ORAI1 (via N- and C-termini); this interaction regulates Ca(2+) influx at the plasma membrane.</text>
</comment>
<evidence type="ECO:0000256" key="12">
    <source>
        <dbReference type="ARBA" id="ARBA00022837"/>
    </source>
</evidence>
<keyword evidence="15" id="KW-1278">Translocase</keyword>
<evidence type="ECO:0000256" key="26">
    <source>
        <dbReference type="ARBA" id="ARBA00083166"/>
    </source>
</evidence>
<evidence type="ECO:0000256" key="24">
    <source>
        <dbReference type="ARBA" id="ARBA00070963"/>
    </source>
</evidence>
<keyword evidence="19 27" id="KW-0472">Membrane</keyword>
<comment type="function">
    <text evidence="22">ATP-driven pump that supplies the Golgi apparatus with Ca(2+) and Mn(2+) ions, both essential cofactors for processing and trafficking of newly synthesized proteins in the secretory pathway. Within a catalytic cycle, acquires Ca(2+) or Mn(2+) ions on the cytoplasmic side of the membrane and delivers them to the lumenal side. The transfer of ions across the membrane is coupled to ATP hydrolysis and is associated with a transient phosphorylation that shifts the pump conformation from inward-facing to outward-facing state. Induces Ca(2+) influx independently of its ATP-driven pump function. At the basolateral membrane of mammary epithelial cells, interacts with Ca(2+) channel ORAI1 and mediates Ca(2+) entry independently of the Ca(2+) content of endoplasmic reticulum or Golgi stores. May facilitate transepithelial transport of large quantities of Ca(2+) for milk secretion via activation of Ca(2+) influx channels at the plasma membrane and active Ca(2+) transport at the Golgi apparatus.</text>
</comment>
<evidence type="ECO:0000256" key="7">
    <source>
        <dbReference type="ARBA" id="ARBA00022553"/>
    </source>
</evidence>
<proteinExistence type="inferred from homology"/>
<dbReference type="FunFam" id="3.40.50.1000:FF:000001">
    <property type="entry name" value="Phospholipid-transporting ATPase IC"/>
    <property type="match status" value="1"/>
</dbReference>
<dbReference type="EC" id="7.2.2.10" evidence="4"/>
<dbReference type="Gene3D" id="2.70.150.10">
    <property type="entry name" value="Calcium-transporting ATPase, cytoplasmic transduction domain A"/>
    <property type="match status" value="1"/>
</dbReference>
<evidence type="ECO:0000256" key="8">
    <source>
        <dbReference type="ARBA" id="ARBA00022568"/>
    </source>
</evidence>
<comment type="similarity">
    <text evidence="3">Belongs to the cation transport ATPase (P-type) (TC 3.A.3) family. Type IIA subfamily.</text>
</comment>
<evidence type="ECO:0000256" key="20">
    <source>
        <dbReference type="ARBA" id="ARBA00047282"/>
    </source>
</evidence>
<dbReference type="FunFam" id="3.40.1110.10:FF:000006">
    <property type="entry name" value="Calcium-transporting ATPase"/>
    <property type="match status" value="1"/>
</dbReference>
<dbReference type="CDD" id="cd02085">
    <property type="entry name" value="P-type_ATPase_SPCA"/>
    <property type="match status" value="1"/>
</dbReference>
<evidence type="ECO:0000256" key="5">
    <source>
        <dbReference type="ARBA" id="ARBA00022448"/>
    </source>
</evidence>
<evidence type="ECO:0000256" key="17">
    <source>
        <dbReference type="ARBA" id="ARBA00023034"/>
    </source>
</evidence>
<feature type="transmembrane region" description="Helical" evidence="27">
    <location>
        <begin position="803"/>
        <end position="820"/>
    </location>
</feature>
<evidence type="ECO:0000256" key="4">
    <source>
        <dbReference type="ARBA" id="ARBA00012790"/>
    </source>
</evidence>
<feature type="transmembrane region" description="Helical" evidence="27">
    <location>
        <begin position="771"/>
        <end position="791"/>
    </location>
</feature>
<comment type="caution">
    <text evidence="29">The sequence shown here is derived from an EMBL/GenBank/DDBJ whole genome shotgun (WGS) entry which is preliminary data.</text>
</comment>
<keyword evidence="11" id="KW-0547">Nucleotide-binding</keyword>
<dbReference type="InterPro" id="IPR001757">
    <property type="entry name" value="P_typ_ATPase"/>
</dbReference>
<keyword evidence="9 27" id="KW-0812">Transmembrane</keyword>
<protein>
    <recommendedName>
        <fullName evidence="24">Calcium-transporting ATPase type 2C member 2</fullName>
        <ecNumber evidence="4">7.2.2.10</ecNumber>
    </recommendedName>
    <alternativeName>
        <fullName evidence="26">Ca(2+)/Mn(2+)-ATPase 2C2</fullName>
    </alternativeName>
    <alternativeName>
        <fullName evidence="25">Secretory pathway Ca(2+)-transporting ATPase type 2</fullName>
    </alternativeName>
</protein>
<dbReference type="GO" id="GO:0005794">
    <property type="term" value="C:Golgi apparatus"/>
    <property type="evidence" value="ECO:0007669"/>
    <property type="project" value="UniProtKB-SubCell"/>
</dbReference>
<evidence type="ECO:0000256" key="19">
    <source>
        <dbReference type="ARBA" id="ARBA00023136"/>
    </source>
</evidence>
<evidence type="ECO:0000256" key="13">
    <source>
        <dbReference type="ARBA" id="ARBA00022840"/>
    </source>
</evidence>
<feature type="non-terminal residue" evidence="29">
    <location>
        <position position="905"/>
    </location>
</feature>
<dbReference type="InterPro" id="IPR036412">
    <property type="entry name" value="HAD-like_sf"/>
</dbReference>
<accession>A0A852L988</accession>
<evidence type="ECO:0000256" key="22">
    <source>
        <dbReference type="ARBA" id="ARBA00054616"/>
    </source>
</evidence>
<evidence type="ECO:0000259" key="28">
    <source>
        <dbReference type="SMART" id="SM00831"/>
    </source>
</evidence>
<reference evidence="29 30" key="1">
    <citation type="submission" date="2020-02" db="EMBL/GenBank/DDBJ databases">
        <title>Bird 10,000 Genomes (B10K) Project - Family phase.</title>
        <authorList>
            <person name="Zhang G."/>
        </authorList>
    </citation>
    <scope>NUCLEOTIDE SEQUENCE [LARGE SCALE GENOMIC DNA]</scope>
    <source>
        <strain evidence="29">B10K-DU-017-21</strain>
    </source>
</reference>
<feature type="non-terminal residue" evidence="29">
    <location>
        <position position="1"/>
    </location>
</feature>
<dbReference type="InterPro" id="IPR008250">
    <property type="entry name" value="ATPase_P-typ_transduc_dom_A_sf"/>
</dbReference>
<dbReference type="InterPro" id="IPR006068">
    <property type="entry name" value="ATPase_P-typ_cation-transptr_C"/>
</dbReference>
<evidence type="ECO:0000256" key="1">
    <source>
        <dbReference type="ARBA" id="ARBA00004166"/>
    </source>
</evidence>
<dbReference type="PANTHER" id="PTHR42861">
    <property type="entry name" value="CALCIUM-TRANSPORTING ATPASE"/>
    <property type="match status" value="1"/>
</dbReference>
<evidence type="ECO:0000256" key="9">
    <source>
        <dbReference type="ARBA" id="ARBA00022692"/>
    </source>
</evidence>
<dbReference type="Gene3D" id="3.40.50.1000">
    <property type="entry name" value="HAD superfamily/HAD-like"/>
    <property type="match status" value="1"/>
</dbReference>
<dbReference type="SFLD" id="SFLDG00002">
    <property type="entry name" value="C1.7:_P-type_atpase_like"/>
    <property type="match status" value="1"/>
</dbReference>
<feature type="transmembrane region" description="Helical" evidence="27">
    <location>
        <begin position="288"/>
        <end position="317"/>
    </location>
</feature>
<dbReference type="PRINTS" id="PR00120">
    <property type="entry name" value="HATPASE"/>
</dbReference>
<evidence type="ECO:0000256" key="23">
    <source>
        <dbReference type="ARBA" id="ARBA00062966"/>
    </source>
</evidence>
<dbReference type="GO" id="GO:0005388">
    <property type="term" value="F:P-type calcium transporter activity"/>
    <property type="evidence" value="ECO:0007669"/>
    <property type="project" value="UniProtKB-EC"/>
</dbReference>
<dbReference type="Pfam" id="PF00689">
    <property type="entry name" value="Cation_ATPase_C"/>
    <property type="match status" value="1"/>
</dbReference>
<dbReference type="NCBIfam" id="TIGR01494">
    <property type="entry name" value="ATPase_P-type"/>
    <property type="match status" value="2"/>
</dbReference>
<dbReference type="InterPro" id="IPR059000">
    <property type="entry name" value="ATPase_P-type_domA"/>
</dbReference>
<dbReference type="FunFam" id="3.40.50.1000:FF:000028">
    <property type="entry name" value="Calcium-transporting P-type ATPase, putative"/>
    <property type="match status" value="1"/>
</dbReference>
<evidence type="ECO:0000256" key="25">
    <source>
        <dbReference type="ARBA" id="ARBA00077949"/>
    </source>
</evidence>
<feature type="transmembrane region" description="Helical" evidence="27">
    <location>
        <begin position="869"/>
        <end position="887"/>
    </location>
</feature>
<keyword evidence="10" id="KW-0479">Metal-binding</keyword>
<dbReference type="SUPFAM" id="SSF81653">
    <property type="entry name" value="Calcium ATPase, transduction domain A"/>
    <property type="match status" value="1"/>
</dbReference>
<dbReference type="InterPro" id="IPR023298">
    <property type="entry name" value="ATPase_P-typ_TM_dom_sf"/>
</dbReference>
<dbReference type="Proteomes" id="UP000632886">
    <property type="component" value="Unassembled WGS sequence"/>
</dbReference>
<comment type="subcellular location">
    <subcellularLocation>
        <location evidence="2">Basolateral cell membrane</location>
        <topology evidence="2">Multi-pass membrane protein</topology>
    </subcellularLocation>
    <subcellularLocation>
        <location evidence="1">Golgi apparatus</location>
        <location evidence="1">trans-Golgi network membrane</location>
        <topology evidence="1">Multi-pass membrane protein</topology>
    </subcellularLocation>
</comment>
<dbReference type="SFLD" id="SFLDF00027">
    <property type="entry name" value="p-type_atpase"/>
    <property type="match status" value="1"/>
</dbReference>
<keyword evidence="12" id="KW-0106">Calcium</keyword>
<keyword evidence="5" id="KW-0813">Transport</keyword>